<organism evidence="3 4">
    <name type="scientific">Cylindrotheca closterium</name>
    <dbReference type="NCBI Taxonomy" id="2856"/>
    <lineage>
        <taxon>Eukaryota</taxon>
        <taxon>Sar</taxon>
        <taxon>Stramenopiles</taxon>
        <taxon>Ochrophyta</taxon>
        <taxon>Bacillariophyta</taxon>
        <taxon>Bacillariophyceae</taxon>
        <taxon>Bacillariophycidae</taxon>
        <taxon>Bacillariales</taxon>
        <taxon>Bacillariaceae</taxon>
        <taxon>Cylindrotheca</taxon>
    </lineage>
</organism>
<evidence type="ECO:0000313" key="3">
    <source>
        <dbReference type="EMBL" id="CAJ1956767.1"/>
    </source>
</evidence>
<keyword evidence="1" id="KW-0732">Signal</keyword>
<reference evidence="3" key="1">
    <citation type="submission" date="2023-08" db="EMBL/GenBank/DDBJ databases">
        <authorList>
            <person name="Audoor S."/>
            <person name="Bilcke G."/>
        </authorList>
    </citation>
    <scope>NUCLEOTIDE SEQUENCE</scope>
</reference>
<dbReference type="PANTHER" id="PTHR40943:SF1">
    <property type="entry name" value="CYTOPLASMIC PROTEIN"/>
    <property type="match status" value="1"/>
</dbReference>
<dbReference type="SUPFAM" id="SSF51182">
    <property type="entry name" value="RmlC-like cupins"/>
    <property type="match status" value="2"/>
</dbReference>
<dbReference type="Proteomes" id="UP001295423">
    <property type="component" value="Unassembled WGS sequence"/>
</dbReference>
<feature type="chain" id="PRO_5042085162" description="(S)-ureidoglycine aminohydrolase cupin domain-containing protein" evidence="1">
    <location>
        <begin position="21"/>
        <end position="344"/>
    </location>
</feature>
<name>A0AAD2PVQ3_9STRA</name>
<dbReference type="InterPro" id="IPR014710">
    <property type="entry name" value="RmlC-like_jellyroll"/>
</dbReference>
<comment type="caution">
    <text evidence="3">The sequence shown here is derived from an EMBL/GenBank/DDBJ whole genome shotgun (WGS) entry which is preliminary data.</text>
</comment>
<sequence>MRFYICLLLVIASNMAAATAFSPSAGHDKTTSTTTTSLSSYLDSMMNPNGGATQPKPASYGFSGKSYTNVPSSPFNGQASTAVASEEASVSFPFAKADYFDTSFLVSKGPRATFDWGAPADATRKLCDDGLLRVGAWFCTNGGWESPNPKAATEVFWVLSGHGKLTDADGVEHYFGPGDNVIIPKGHTGRWDVYEPIHKVWAVNAHANIEETGSPVRVQVDHYHSWNEELLAALPLDNDGAVVADPLFGPFLQSSNGAAPSAKVFYNVGPTQVGVWSSPAGSTYQVQQGGRAWVYCLEGVMFITNGQTGEARRCEAGDTIALPKGWYGYVDVVEGTKQLFTVAK</sequence>
<dbReference type="Pfam" id="PF05899">
    <property type="entry name" value="Cupin_3"/>
    <property type="match status" value="1"/>
</dbReference>
<evidence type="ECO:0000256" key="1">
    <source>
        <dbReference type="SAM" id="SignalP"/>
    </source>
</evidence>
<keyword evidence="4" id="KW-1185">Reference proteome</keyword>
<protein>
    <recommendedName>
        <fullName evidence="2">(S)-ureidoglycine aminohydrolase cupin domain-containing protein</fullName>
    </recommendedName>
</protein>
<evidence type="ECO:0000259" key="2">
    <source>
        <dbReference type="Pfam" id="PF05899"/>
    </source>
</evidence>
<dbReference type="InterPro" id="IPR011051">
    <property type="entry name" value="RmlC_Cupin_sf"/>
</dbReference>
<gene>
    <name evidence="3" type="ORF">CYCCA115_LOCUS16387</name>
</gene>
<dbReference type="Gene3D" id="2.60.120.10">
    <property type="entry name" value="Jelly Rolls"/>
    <property type="match status" value="2"/>
</dbReference>
<proteinExistence type="predicted"/>
<dbReference type="EMBL" id="CAKOGP040001925">
    <property type="protein sequence ID" value="CAJ1956767.1"/>
    <property type="molecule type" value="Genomic_DNA"/>
</dbReference>
<accession>A0AAD2PVQ3</accession>
<dbReference type="PANTHER" id="PTHR40943">
    <property type="entry name" value="CYTOPLASMIC PROTEIN-RELATED"/>
    <property type="match status" value="1"/>
</dbReference>
<feature type="domain" description="(S)-ureidoglycine aminohydrolase cupin" evidence="2">
    <location>
        <begin position="131"/>
        <end position="200"/>
    </location>
</feature>
<evidence type="ECO:0000313" key="4">
    <source>
        <dbReference type="Proteomes" id="UP001295423"/>
    </source>
</evidence>
<feature type="signal peptide" evidence="1">
    <location>
        <begin position="1"/>
        <end position="20"/>
    </location>
</feature>
<dbReference type="AlphaFoldDB" id="A0AAD2PVQ3"/>
<dbReference type="InterPro" id="IPR008579">
    <property type="entry name" value="UGlyAH_Cupin_dom"/>
</dbReference>